<evidence type="ECO:0000256" key="9">
    <source>
        <dbReference type="RuleBase" id="RU004442"/>
    </source>
</evidence>
<dbReference type="InterPro" id="IPR020479">
    <property type="entry name" value="HD_metazoa"/>
</dbReference>
<evidence type="ECO:0000259" key="11">
    <source>
        <dbReference type="PROSITE" id="PS50071"/>
    </source>
</evidence>
<dbReference type="InterPro" id="IPR017970">
    <property type="entry name" value="Homeobox_CS"/>
</dbReference>
<dbReference type="Proteomes" id="UP001154078">
    <property type="component" value="Chromosome 6"/>
</dbReference>
<sequence>MSASMYNYWNNPSYQFYNDYINSENKNNVYQGQYPPYSVKEEPTYNNCRYNQPYSPHMDNSLTPPPAYNYNNYYQEQVASPTSTTSTPTPQPQPSPKDDSPALRALLTKPEGKKVAYDYFNPYQKPPFEDHHFKPAQVNQDEERQNTSPVKEQHDELQQQSAADNFADAQNNYYPWMKSNGDKSGQGSKRTRQTYTRYQTLELEKEFHSNKYLTRRRRVEISQTLCLTERQIKIWFQNRRMKAKKDTKFMMPPEFSMSEDVNQNCGFTGQMYQKSFYEDAGEGQSEETSTVTAPTNLYIKNEIAMPMTQINSIPGPPLSSHGLIN</sequence>
<dbReference type="AlphaFoldDB" id="A0A9P0BAN2"/>
<keyword evidence="3" id="KW-0217">Developmental protein</keyword>
<keyword evidence="13" id="KW-1185">Reference proteome</keyword>
<dbReference type="GO" id="GO:0000978">
    <property type="term" value="F:RNA polymerase II cis-regulatory region sequence-specific DNA binding"/>
    <property type="evidence" value="ECO:0007669"/>
    <property type="project" value="TreeGrafter"/>
</dbReference>
<feature type="compositionally biased region" description="Polar residues" evidence="10">
    <location>
        <begin position="50"/>
        <end position="62"/>
    </location>
</feature>
<name>A0A9P0BAN2_BRAAE</name>
<dbReference type="GO" id="GO:0000981">
    <property type="term" value="F:DNA-binding transcription factor activity, RNA polymerase II-specific"/>
    <property type="evidence" value="ECO:0007669"/>
    <property type="project" value="InterPro"/>
</dbReference>
<evidence type="ECO:0000256" key="7">
    <source>
        <dbReference type="PROSITE-ProRule" id="PRU00108"/>
    </source>
</evidence>
<reference evidence="12" key="1">
    <citation type="submission" date="2021-12" db="EMBL/GenBank/DDBJ databases">
        <authorList>
            <person name="King R."/>
        </authorList>
    </citation>
    <scope>NUCLEOTIDE SEQUENCE</scope>
</reference>
<keyword evidence="4 7" id="KW-0238">DNA-binding</keyword>
<protein>
    <recommendedName>
        <fullName evidence="11">Homeobox domain-containing protein</fullName>
    </recommendedName>
</protein>
<feature type="region of interest" description="Disordered" evidence="10">
    <location>
        <begin position="50"/>
        <end position="103"/>
    </location>
</feature>
<gene>
    <name evidence="12" type="ORF">MELIAE_LOCUS9173</name>
</gene>
<evidence type="ECO:0000256" key="5">
    <source>
        <dbReference type="ARBA" id="ARBA00023155"/>
    </source>
</evidence>
<dbReference type="InterPro" id="IPR009057">
    <property type="entry name" value="Homeodomain-like_sf"/>
</dbReference>
<dbReference type="Pfam" id="PF00046">
    <property type="entry name" value="Homeodomain"/>
    <property type="match status" value="1"/>
</dbReference>
<dbReference type="InterPro" id="IPR017995">
    <property type="entry name" value="Homeobox_antennapedia"/>
</dbReference>
<feature type="DNA-binding region" description="Homeobox" evidence="7">
    <location>
        <begin position="188"/>
        <end position="247"/>
    </location>
</feature>
<keyword evidence="5 7" id="KW-0371">Homeobox</keyword>
<evidence type="ECO:0000256" key="3">
    <source>
        <dbReference type="ARBA" id="ARBA00022473"/>
    </source>
</evidence>
<dbReference type="PRINTS" id="PR00025">
    <property type="entry name" value="ANTENNAPEDIA"/>
</dbReference>
<evidence type="ECO:0000313" key="13">
    <source>
        <dbReference type="Proteomes" id="UP001154078"/>
    </source>
</evidence>
<feature type="compositionally biased region" description="Low complexity" evidence="10">
    <location>
        <begin position="68"/>
        <end position="88"/>
    </location>
</feature>
<evidence type="ECO:0000256" key="8">
    <source>
        <dbReference type="RuleBase" id="RU000682"/>
    </source>
</evidence>
<evidence type="ECO:0000256" key="10">
    <source>
        <dbReference type="SAM" id="MobiDB-lite"/>
    </source>
</evidence>
<dbReference type="PROSITE" id="PS00027">
    <property type="entry name" value="HOMEOBOX_1"/>
    <property type="match status" value="1"/>
</dbReference>
<dbReference type="PANTHER" id="PTHR45659">
    <property type="entry name" value="HOMEOBOX PROTEIN HOX"/>
    <property type="match status" value="1"/>
</dbReference>
<evidence type="ECO:0000256" key="4">
    <source>
        <dbReference type="ARBA" id="ARBA00023125"/>
    </source>
</evidence>
<dbReference type="SUPFAM" id="SSF46689">
    <property type="entry name" value="Homeodomain-like"/>
    <property type="match status" value="1"/>
</dbReference>
<dbReference type="PANTHER" id="PTHR45659:SF4">
    <property type="entry name" value="HOMEOBOX PROTEIN ABDOMINAL-A"/>
    <property type="match status" value="1"/>
</dbReference>
<evidence type="ECO:0000313" key="12">
    <source>
        <dbReference type="EMBL" id="CAH0558970.1"/>
    </source>
</evidence>
<dbReference type="GO" id="GO:0000122">
    <property type="term" value="P:negative regulation of transcription by RNA polymerase II"/>
    <property type="evidence" value="ECO:0007669"/>
    <property type="project" value="TreeGrafter"/>
</dbReference>
<dbReference type="SMART" id="SM00389">
    <property type="entry name" value="HOX"/>
    <property type="match status" value="1"/>
</dbReference>
<comment type="similarity">
    <text evidence="2 9">Belongs to the Antp homeobox family.</text>
</comment>
<dbReference type="EMBL" id="OV121137">
    <property type="protein sequence ID" value="CAH0558970.1"/>
    <property type="molecule type" value="Genomic_DNA"/>
</dbReference>
<dbReference type="PROSITE" id="PS50071">
    <property type="entry name" value="HOMEOBOX_2"/>
    <property type="match status" value="1"/>
</dbReference>
<keyword evidence="6 7" id="KW-0539">Nucleus</keyword>
<organism evidence="12 13">
    <name type="scientific">Brassicogethes aeneus</name>
    <name type="common">Rape pollen beetle</name>
    <name type="synonym">Meligethes aeneus</name>
    <dbReference type="NCBI Taxonomy" id="1431903"/>
    <lineage>
        <taxon>Eukaryota</taxon>
        <taxon>Metazoa</taxon>
        <taxon>Ecdysozoa</taxon>
        <taxon>Arthropoda</taxon>
        <taxon>Hexapoda</taxon>
        <taxon>Insecta</taxon>
        <taxon>Pterygota</taxon>
        <taxon>Neoptera</taxon>
        <taxon>Endopterygota</taxon>
        <taxon>Coleoptera</taxon>
        <taxon>Polyphaga</taxon>
        <taxon>Cucujiformia</taxon>
        <taxon>Nitidulidae</taxon>
        <taxon>Meligethinae</taxon>
        <taxon>Brassicogethes</taxon>
    </lineage>
</organism>
<evidence type="ECO:0000256" key="6">
    <source>
        <dbReference type="ARBA" id="ARBA00023242"/>
    </source>
</evidence>
<dbReference type="InterPro" id="IPR050296">
    <property type="entry name" value="Antp_homeobox"/>
</dbReference>
<evidence type="ECO:0000256" key="1">
    <source>
        <dbReference type="ARBA" id="ARBA00004123"/>
    </source>
</evidence>
<feature type="domain" description="Homeobox" evidence="11">
    <location>
        <begin position="186"/>
        <end position="246"/>
    </location>
</feature>
<dbReference type="GO" id="GO:0005634">
    <property type="term" value="C:nucleus"/>
    <property type="evidence" value="ECO:0007669"/>
    <property type="project" value="UniProtKB-SubCell"/>
</dbReference>
<dbReference type="GO" id="GO:0009952">
    <property type="term" value="P:anterior/posterior pattern specification"/>
    <property type="evidence" value="ECO:0007669"/>
    <property type="project" value="TreeGrafter"/>
</dbReference>
<dbReference type="FunFam" id="1.10.10.60:FF:000193">
    <property type="entry name" value="Ultrabithorax, isoform C"/>
    <property type="match status" value="1"/>
</dbReference>
<dbReference type="InterPro" id="IPR001356">
    <property type="entry name" value="HD"/>
</dbReference>
<dbReference type="PRINTS" id="PR00024">
    <property type="entry name" value="HOMEOBOX"/>
</dbReference>
<feature type="compositionally biased region" description="Basic and acidic residues" evidence="10">
    <location>
        <begin position="141"/>
        <end position="157"/>
    </location>
</feature>
<proteinExistence type="inferred from homology"/>
<evidence type="ECO:0000256" key="2">
    <source>
        <dbReference type="ARBA" id="ARBA00009107"/>
    </source>
</evidence>
<dbReference type="CDD" id="cd00086">
    <property type="entry name" value="homeodomain"/>
    <property type="match status" value="1"/>
</dbReference>
<dbReference type="OrthoDB" id="6159439at2759"/>
<accession>A0A9P0BAN2</accession>
<dbReference type="Gene3D" id="1.10.10.60">
    <property type="entry name" value="Homeodomain-like"/>
    <property type="match status" value="1"/>
</dbReference>
<comment type="subcellular location">
    <subcellularLocation>
        <location evidence="1 7 8">Nucleus</location>
    </subcellularLocation>
</comment>
<feature type="region of interest" description="Disordered" evidence="10">
    <location>
        <begin position="139"/>
        <end position="159"/>
    </location>
</feature>